<dbReference type="InterPro" id="IPR050090">
    <property type="entry name" value="Tyrosine_recombinase_XerCD"/>
</dbReference>
<keyword evidence="5" id="KW-1185">Reference proteome</keyword>
<dbReference type="InterPro" id="IPR010998">
    <property type="entry name" value="Integrase_recombinase_N"/>
</dbReference>
<proteinExistence type="predicted"/>
<dbReference type="Proteomes" id="UP001525021">
    <property type="component" value="Unassembled WGS sequence"/>
</dbReference>
<dbReference type="CDD" id="cd00397">
    <property type="entry name" value="DNA_BRE_C"/>
    <property type="match status" value="1"/>
</dbReference>
<dbReference type="PROSITE" id="PS51898">
    <property type="entry name" value="TYR_RECOMBINASE"/>
    <property type="match status" value="1"/>
</dbReference>
<gene>
    <name evidence="4" type="ORF">NXZ79_07820</name>
</gene>
<evidence type="ECO:0000313" key="5">
    <source>
        <dbReference type="Proteomes" id="UP001525021"/>
    </source>
</evidence>
<dbReference type="SUPFAM" id="SSF56349">
    <property type="entry name" value="DNA breaking-rejoining enzymes"/>
    <property type="match status" value="1"/>
</dbReference>
<keyword evidence="1" id="KW-0238">DNA-binding</keyword>
<dbReference type="Gene3D" id="1.10.443.10">
    <property type="entry name" value="Intergrase catalytic core"/>
    <property type="match status" value="1"/>
</dbReference>
<dbReference type="PANTHER" id="PTHR30349">
    <property type="entry name" value="PHAGE INTEGRASE-RELATED"/>
    <property type="match status" value="1"/>
</dbReference>
<reference evidence="4 5" key="1">
    <citation type="submission" date="2022-08" db="EMBL/GenBank/DDBJ databases">
        <title>Lysinibacillus sequencing.</title>
        <authorList>
            <person name="Dunlap C."/>
        </authorList>
    </citation>
    <scope>NUCLEOTIDE SEQUENCE [LARGE SCALE GENOMIC DNA]</scope>
    <source>
        <strain evidence="4 5">PB211</strain>
    </source>
</reference>
<evidence type="ECO:0000256" key="2">
    <source>
        <dbReference type="ARBA" id="ARBA00023172"/>
    </source>
</evidence>
<evidence type="ECO:0000256" key="1">
    <source>
        <dbReference type="ARBA" id="ARBA00023125"/>
    </source>
</evidence>
<dbReference type="InterPro" id="IPR013762">
    <property type="entry name" value="Integrase-like_cat_sf"/>
</dbReference>
<evidence type="ECO:0000313" key="4">
    <source>
        <dbReference type="EMBL" id="MCS1395947.1"/>
    </source>
</evidence>
<dbReference type="Pfam" id="PF00589">
    <property type="entry name" value="Phage_integrase"/>
    <property type="match status" value="1"/>
</dbReference>
<keyword evidence="2" id="KW-0233">DNA recombination</keyword>
<name>A0ABT2DM86_9BACI</name>
<dbReference type="Gene3D" id="1.10.150.130">
    <property type="match status" value="1"/>
</dbReference>
<comment type="caution">
    <text evidence="4">The sequence shown here is derived from an EMBL/GenBank/DDBJ whole genome shotgun (WGS) entry which is preliminary data.</text>
</comment>
<protein>
    <submittedName>
        <fullName evidence="4">Site-specific integrase</fullName>
    </submittedName>
</protein>
<accession>A0ABT2DM86</accession>
<evidence type="ECO:0000259" key="3">
    <source>
        <dbReference type="PROSITE" id="PS51898"/>
    </source>
</evidence>
<dbReference type="InterPro" id="IPR011010">
    <property type="entry name" value="DNA_brk_join_enz"/>
</dbReference>
<dbReference type="RefSeq" id="WP_012291781.1">
    <property type="nucleotide sequence ID" value="NZ_JANTOO010000010.1"/>
</dbReference>
<dbReference type="PANTHER" id="PTHR30349:SF87">
    <property type="entry name" value="TRANSPOSASE A"/>
    <property type="match status" value="1"/>
</dbReference>
<dbReference type="InterPro" id="IPR002104">
    <property type="entry name" value="Integrase_catalytic"/>
</dbReference>
<organism evidence="4 5">
    <name type="scientific">Lysinibacillus pinottii</name>
    <dbReference type="NCBI Taxonomy" id="2973932"/>
    <lineage>
        <taxon>Bacteria</taxon>
        <taxon>Bacillati</taxon>
        <taxon>Bacillota</taxon>
        <taxon>Bacilli</taxon>
        <taxon>Bacillales</taxon>
        <taxon>Bacillaceae</taxon>
        <taxon>Lysinibacillus</taxon>
    </lineage>
</organism>
<dbReference type="EMBL" id="JANTOO010000010">
    <property type="protein sequence ID" value="MCS1395947.1"/>
    <property type="molecule type" value="Genomic_DNA"/>
</dbReference>
<sequence>MGGKYHYKLRPEALGKDSPPLIVFDINNKPFRPLTEFYQYELGRLSNKTAISYLQSLLPFFNWIQQYGYYQGRKVIWTDVPDSIRAVVRTYLIDNMNCKVQEHYNGTFNFVHLTHKSPSTVRHFLSALKSFYNSMIQKKLYHFQNPFIDFSYKLLNEMESAIELQINNRTRMPDIAGTEEPKNYRRVTNSYYKIVGDTWIPNIIDDNSLPSQILSGGEKIHWKLRDQVIARLLFETGARASEVIEVTIGDYRRRPSVREMNTFSKGSYKKRVKFLYFTDDTAILLRRYIEGERKVYDKNKLGFTELPDEAPLFLTERGTPYTYQAWYPNWCKACISAKLKVNPHKTRHWYVTQTLRFIYETSKNEADIQLHIRELISYMNWKSKETITVYEHYFDLKKHLETQEQFFVKMEKETENYLRNKKIVHKENLTSSKLNSIKEPPIKDPLENFLLGLE</sequence>
<feature type="domain" description="Tyr recombinase" evidence="3">
    <location>
        <begin position="199"/>
        <end position="410"/>
    </location>
</feature>